<gene>
    <name evidence="8" type="ORF">BF93_16370</name>
</gene>
<dbReference type="InterPro" id="IPR013325">
    <property type="entry name" value="RNA_pol_sigma_r2"/>
</dbReference>
<dbReference type="AlphaFoldDB" id="Z9JSP0"/>
<keyword evidence="9" id="KW-1185">Reference proteome</keyword>
<dbReference type="InterPro" id="IPR013324">
    <property type="entry name" value="RNA_pol_sigma_r3/r4-like"/>
</dbReference>
<evidence type="ECO:0000259" key="7">
    <source>
        <dbReference type="Pfam" id="PF08281"/>
    </source>
</evidence>
<dbReference type="InterPro" id="IPR007627">
    <property type="entry name" value="RNA_pol_sigma70_r2"/>
</dbReference>
<dbReference type="PANTHER" id="PTHR43133:SF8">
    <property type="entry name" value="RNA POLYMERASE SIGMA FACTOR HI_1459-RELATED"/>
    <property type="match status" value="1"/>
</dbReference>
<evidence type="ECO:0000256" key="2">
    <source>
        <dbReference type="ARBA" id="ARBA00023015"/>
    </source>
</evidence>
<dbReference type="EMBL" id="JDYK01000007">
    <property type="protein sequence ID" value="EWS81395.1"/>
    <property type="molecule type" value="Genomic_DNA"/>
</dbReference>
<dbReference type="NCBIfam" id="TIGR02937">
    <property type="entry name" value="sigma70-ECF"/>
    <property type="match status" value="1"/>
</dbReference>
<dbReference type="Proteomes" id="UP000023067">
    <property type="component" value="Unassembled WGS sequence"/>
</dbReference>
<dbReference type="GO" id="GO:0006352">
    <property type="term" value="P:DNA-templated transcription initiation"/>
    <property type="evidence" value="ECO:0007669"/>
    <property type="project" value="InterPro"/>
</dbReference>
<sequence length="203" mass="23036">MSTAPDDEERQEDRFLVLRAQDGDVAAFEQLVDRHQGRLFRSAYLLLGDRQEAEDVVQDTLVQAWKRIGLLEEPAAFRGWISRICTRRATDVVRRLARRATRAHADEDLELVADGAPDGDGLRAGIGRTPDPARSAEVNAQLRALTDVLDQLDPDLRTAWVLREVEELPYREIAHITGGTEATVRGRLARARRQIFDRMEGWR</sequence>
<dbReference type="InterPro" id="IPR013249">
    <property type="entry name" value="RNA_pol_sigma70_r4_t2"/>
</dbReference>
<dbReference type="PATRIC" id="fig|396014.3.peg.1619"/>
<reference evidence="8 9" key="1">
    <citation type="submission" date="2014-02" db="EMBL/GenBank/DDBJ databases">
        <title>Genome sequence of Brachybacterium phenoliresistens strain W13A50.</title>
        <authorList>
            <person name="Wang X."/>
        </authorList>
    </citation>
    <scope>NUCLEOTIDE SEQUENCE [LARGE SCALE GENOMIC DNA]</scope>
    <source>
        <strain evidence="8 9">W13A50</strain>
    </source>
</reference>
<dbReference type="OrthoDB" id="9811152at2"/>
<protein>
    <submittedName>
        <fullName evidence="8">RNA polymerase sigma 70</fullName>
    </submittedName>
</protein>
<dbReference type="SUPFAM" id="SSF88659">
    <property type="entry name" value="Sigma3 and sigma4 domains of RNA polymerase sigma factors"/>
    <property type="match status" value="1"/>
</dbReference>
<feature type="domain" description="RNA polymerase sigma factor 70 region 4 type 2" evidence="7">
    <location>
        <begin position="143"/>
        <end position="195"/>
    </location>
</feature>
<dbReference type="SUPFAM" id="SSF88946">
    <property type="entry name" value="Sigma2 domain of RNA polymerase sigma factors"/>
    <property type="match status" value="1"/>
</dbReference>
<dbReference type="GO" id="GO:0003677">
    <property type="term" value="F:DNA binding"/>
    <property type="evidence" value="ECO:0007669"/>
    <property type="project" value="UniProtKB-KW"/>
</dbReference>
<dbReference type="InterPro" id="IPR014284">
    <property type="entry name" value="RNA_pol_sigma-70_dom"/>
</dbReference>
<evidence type="ECO:0000313" key="8">
    <source>
        <dbReference type="EMBL" id="EWS81395.1"/>
    </source>
</evidence>
<dbReference type="STRING" id="396014.BF93_16370"/>
<evidence type="ECO:0000313" key="9">
    <source>
        <dbReference type="Proteomes" id="UP000023067"/>
    </source>
</evidence>
<evidence type="ECO:0000256" key="5">
    <source>
        <dbReference type="ARBA" id="ARBA00023163"/>
    </source>
</evidence>
<comment type="similarity">
    <text evidence="1">Belongs to the sigma-70 factor family. ECF subfamily.</text>
</comment>
<organism evidence="8 9">
    <name type="scientific">Brachybacterium phenoliresistens</name>
    <dbReference type="NCBI Taxonomy" id="396014"/>
    <lineage>
        <taxon>Bacteria</taxon>
        <taxon>Bacillati</taxon>
        <taxon>Actinomycetota</taxon>
        <taxon>Actinomycetes</taxon>
        <taxon>Micrococcales</taxon>
        <taxon>Dermabacteraceae</taxon>
        <taxon>Brachybacterium</taxon>
    </lineage>
</organism>
<evidence type="ECO:0000256" key="1">
    <source>
        <dbReference type="ARBA" id="ARBA00010641"/>
    </source>
</evidence>
<dbReference type="eggNOG" id="COG1595">
    <property type="taxonomic scope" value="Bacteria"/>
</dbReference>
<keyword evidence="4" id="KW-0238">DNA-binding</keyword>
<keyword evidence="5" id="KW-0804">Transcription</keyword>
<name>Z9JSP0_9MICO</name>
<dbReference type="Pfam" id="PF08281">
    <property type="entry name" value="Sigma70_r4_2"/>
    <property type="match status" value="1"/>
</dbReference>
<dbReference type="CDD" id="cd06171">
    <property type="entry name" value="Sigma70_r4"/>
    <property type="match status" value="1"/>
</dbReference>
<evidence type="ECO:0000256" key="4">
    <source>
        <dbReference type="ARBA" id="ARBA00023125"/>
    </source>
</evidence>
<keyword evidence="2" id="KW-0805">Transcription regulation</keyword>
<comment type="caution">
    <text evidence="8">The sequence shown here is derived from an EMBL/GenBank/DDBJ whole genome shotgun (WGS) entry which is preliminary data.</text>
</comment>
<dbReference type="Gene3D" id="1.10.10.10">
    <property type="entry name" value="Winged helix-like DNA-binding domain superfamily/Winged helix DNA-binding domain"/>
    <property type="match status" value="1"/>
</dbReference>
<proteinExistence type="inferred from homology"/>
<keyword evidence="3" id="KW-0731">Sigma factor</keyword>
<dbReference type="Pfam" id="PF04542">
    <property type="entry name" value="Sigma70_r2"/>
    <property type="match status" value="1"/>
</dbReference>
<dbReference type="Gene3D" id="1.10.1740.10">
    <property type="match status" value="1"/>
</dbReference>
<dbReference type="InterPro" id="IPR039425">
    <property type="entry name" value="RNA_pol_sigma-70-like"/>
</dbReference>
<evidence type="ECO:0000259" key="6">
    <source>
        <dbReference type="Pfam" id="PF04542"/>
    </source>
</evidence>
<dbReference type="PANTHER" id="PTHR43133">
    <property type="entry name" value="RNA POLYMERASE ECF-TYPE SIGMA FACTO"/>
    <property type="match status" value="1"/>
</dbReference>
<feature type="domain" description="RNA polymerase sigma-70 region 2" evidence="6">
    <location>
        <begin position="31"/>
        <end position="98"/>
    </location>
</feature>
<dbReference type="RefSeq" id="WP_038371959.1">
    <property type="nucleotide sequence ID" value="NZ_BAAAOW010000003.1"/>
</dbReference>
<accession>Z9JSP0</accession>
<dbReference type="GO" id="GO:0016987">
    <property type="term" value="F:sigma factor activity"/>
    <property type="evidence" value="ECO:0007669"/>
    <property type="project" value="UniProtKB-KW"/>
</dbReference>
<dbReference type="InterPro" id="IPR036388">
    <property type="entry name" value="WH-like_DNA-bd_sf"/>
</dbReference>
<evidence type="ECO:0000256" key="3">
    <source>
        <dbReference type="ARBA" id="ARBA00023082"/>
    </source>
</evidence>
<dbReference type="HOGENOM" id="CLU_047691_3_0_11"/>